<dbReference type="NCBIfam" id="TIGR01420">
    <property type="entry name" value="pilT_fam"/>
    <property type="match status" value="1"/>
</dbReference>
<dbReference type="InterPro" id="IPR027417">
    <property type="entry name" value="P-loop_NTPase"/>
</dbReference>
<reference evidence="3 4" key="2">
    <citation type="submission" date="2013-04" db="EMBL/GenBank/DDBJ databases">
        <title>Comparative genomics of 12 strains of Erwinia amylovora identifies a pan-genome with a large conserved core and provides insights into host specificity.</title>
        <authorList>
            <person name="Mann R.A."/>
            <person name="Smits T.H.M."/>
            <person name="Buehlmann A."/>
            <person name="Blom J."/>
            <person name="Goesmann A."/>
            <person name="Frey J.E."/>
            <person name="Plummer K.M."/>
            <person name="Beer S.V."/>
            <person name="Luck J."/>
            <person name="Duffy B."/>
            <person name="Rodoni B."/>
        </authorList>
    </citation>
    <scope>NUCLEOTIDE SEQUENCE [LARGE SCALE GENOMIC DNA]</scope>
    <source>
        <strain evidence="4">CFBP 1232</strain>
    </source>
</reference>
<gene>
    <name evidence="3" type="ORF">BN437_0611</name>
</gene>
<dbReference type="InterPro" id="IPR006321">
    <property type="entry name" value="PilT/PilU"/>
</dbReference>
<dbReference type="Pfam" id="PF00437">
    <property type="entry name" value="T2SSE"/>
    <property type="match status" value="1"/>
</dbReference>
<dbReference type="PANTHER" id="PTHR30486:SF6">
    <property type="entry name" value="TYPE IV PILUS RETRACTATION ATPASE PILT"/>
    <property type="match status" value="1"/>
</dbReference>
<dbReference type="Gene3D" id="3.40.50.300">
    <property type="entry name" value="P-loop containing nucleotide triphosphate hydrolases"/>
    <property type="match status" value="1"/>
</dbReference>
<accession>A0A830ZZU1</accession>
<organism evidence="3 4">
    <name type="scientific">Erwinia amylovora NBRC 12687 = CFBP 1232</name>
    <dbReference type="NCBI Taxonomy" id="1219359"/>
    <lineage>
        <taxon>Bacteria</taxon>
        <taxon>Pseudomonadati</taxon>
        <taxon>Pseudomonadota</taxon>
        <taxon>Gammaproteobacteria</taxon>
        <taxon>Enterobacterales</taxon>
        <taxon>Erwiniaceae</taxon>
        <taxon>Erwinia</taxon>
    </lineage>
</organism>
<dbReference type="SMART" id="SM00382">
    <property type="entry name" value="AAA"/>
    <property type="match status" value="1"/>
</dbReference>
<dbReference type="GeneID" id="97604925"/>
<dbReference type="InterPro" id="IPR001482">
    <property type="entry name" value="T2SS/T4SS_dom"/>
</dbReference>
<feature type="domain" description="Bacterial type II secretion system protein E" evidence="2">
    <location>
        <begin position="194"/>
        <end position="208"/>
    </location>
</feature>
<dbReference type="GO" id="GO:0005524">
    <property type="term" value="F:ATP binding"/>
    <property type="evidence" value="ECO:0007669"/>
    <property type="project" value="InterPro"/>
</dbReference>
<evidence type="ECO:0000313" key="3">
    <source>
        <dbReference type="EMBL" id="CCO92575.1"/>
    </source>
</evidence>
<dbReference type="InterPro" id="IPR050921">
    <property type="entry name" value="T4SS_GSP_E_ATPase"/>
</dbReference>
<dbReference type="Proteomes" id="UP000013111">
    <property type="component" value="Unassembled WGS sequence"/>
</dbReference>
<comment type="caution">
    <text evidence="3">The sequence shown here is derived from an EMBL/GenBank/DDBJ whole genome shotgun (WGS) entry which is preliminary data.</text>
</comment>
<evidence type="ECO:0000256" key="1">
    <source>
        <dbReference type="ARBA" id="ARBA00006611"/>
    </source>
</evidence>
<dbReference type="EMBL" id="CAPB01000007">
    <property type="protein sequence ID" value="CCO92575.1"/>
    <property type="molecule type" value="Genomic_DNA"/>
</dbReference>
<proteinExistence type="inferred from homology"/>
<dbReference type="GO" id="GO:0016887">
    <property type="term" value="F:ATP hydrolysis activity"/>
    <property type="evidence" value="ECO:0007669"/>
    <property type="project" value="InterPro"/>
</dbReference>
<dbReference type="Gene3D" id="3.30.450.90">
    <property type="match status" value="1"/>
</dbReference>
<dbReference type="SUPFAM" id="SSF52540">
    <property type="entry name" value="P-loop containing nucleoside triphosphate hydrolases"/>
    <property type="match status" value="1"/>
</dbReference>
<evidence type="ECO:0000259" key="2">
    <source>
        <dbReference type="PROSITE" id="PS00662"/>
    </source>
</evidence>
<comment type="similarity">
    <text evidence="1">Belongs to the GSP E family.</text>
</comment>
<dbReference type="AlphaFoldDB" id="A0A830ZZU1"/>
<dbReference type="CDD" id="cd01131">
    <property type="entry name" value="PilT"/>
    <property type="match status" value="1"/>
</dbReference>
<dbReference type="PANTHER" id="PTHR30486">
    <property type="entry name" value="TWITCHING MOTILITY PROTEIN PILT"/>
    <property type="match status" value="1"/>
</dbReference>
<reference evidence="3 4" key="1">
    <citation type="submission" date="2012-11" db="EMBL/GenBank/DDBJ databases">
        <authorList>
            <person name="Linke B."/>
        </authorList>
    </citation>
    <scope>NUCLEOTIDE SEQUENCE [LARGE SCALE GENOMIC DNA]</scope>
    <source>
        <strain evidence="4">CFBP 1232</strain>
    </source>
</reference>
<protein>
    <submittedName>
        <fullName evidence="3">Twitching motility protein</fullName>
    </submittedName>
</protein>
<name>A0A830ZZU1_ERWAM</name>
<dbReference type="RefSeq" id="WP_004155457.1">
    <property type="nucleotide sequence ID" value="NZ_BAYW01000019.1"/>
</dbReference>
<dbReference type="InterPro" id="IPR003593">
    <property type="entry name" value="AAA+_ATPase"/>
</dbReference>
<dbReference type="PROSITE" id="PS00662">
    <property type="entry name" value="T2SP_E"/>
    <property type="match status" value="1"/>
</dbReference>
<sequence length="377" mass="40874">MDIEDIVALSVKQNAGDLHLCSGHSPFWRCDGRLEVIADQPVVQNKWLENVAARWLSSAQHQELTLNGQVDLALTLGDGVRLRANLFRQRHGLSLALRLIASQCPPLASLHLPQVTQSLLQVEEGLILITGATGSGKSTTLAALIDEINHRQRRHILTLEDPVEFLHHSAQSLIQQREKGQHFTRFDAGLRAALREDPDVILLGELRDAETIRLALTAAETGHLVLATLHTRGAPQAVDRLVDVFPGDEKNVVRSQLAGSLKAVIAQRLVAGVQGRVALFEVLVNGPAVANLIREGKTYQLPGLMQTGSQQGMQTFEQSLAGRQKRGMVTASPSAWPAALLTQANPFAPGQHGEGNNGDACRKVHGEIEPIQVNSVT</sequence>
<evidence type="ECO:0000313" key="4">
    <source>
        <dbReference type="Proteomes" id="UP000013111"/>
    </source>
</evidence>